<dbReference type="SUPFAM" id="SSF56112">
    <property type="entry name" value="Protein kinase-like (PK-like)"/>
    <property type="match status" value="1"/>
</dbReference>
<evidence type="ECO:0000313" key="3">
    <source>
        <dbReference type="Proteomes" id="UP001190700"/>
    </source>
</evidence>
<dbReference type="InterPro" id="IPR000719">
    <property type="entry name" value="Prot_kinase_dom"/>
</dbReference>
<dbReference type="AlphaFoldDB" id="A0AAE0F5D5"/>
<gene>
    <name evidence="2" type="ORF">CYMTET_39674</name>
</gene>
<dbReference type="InterPro" id="IPR011009">
    <property type="entry name" value="Kinase-like_dom_sf"/>
</dbReference>
<feature type="domain" description="Protein kinase" evidence="1">
    <location>
        <begin position="1"/>
        <end position="337"/>
    </location>
</feature>
<dbReference type="Gene3D" id="1.10.510.10">
    <property type="entry name" value="Transferase(Phosphotransferase) domain 1"/>
    <property type="match status" value="1"/>
</dbReference>
<accession>A0AAE0F5D5</accession>
<keyword evidence="3" id="KW-1185">Reference proteome</keyword>
<evidence type="ECO:0000313" key="2">
    <source>
        <dbReference type="EMBL" id="KAK3250975.1"/>
    </source>
</evidence>
<name>A0AAE0F5D5_9CHLO</name>
<dbReference type="GO" id="GO:0005524">
    <property type="term" value="F:ATP binding"/>
    <property type="evidence" value="ECO:0007669"/>
    <property type="project" value="InterPro"/>
</dbReference>
<sequence>MVKSPPYGDTYGRSLAHIGKLYAKEGFISVYDQRSSEAVAIAEYEVINTLTSELCRNGSFRGLLPVVDKLTLHEIDGVKYLQLTTLRGDVDMDTWMSEIENDKTVHSNKLPIGQVLKGLADVANVVQTLNNLGWVHMDIQSKNIIFTWNKSGEVKFSLIDFDRARKTHDVFKGDESLRHFVPSASLWLPFNDFIIVDELRGYERSVESYELMSNAYKTTHNKETFWLNELDNVNTNDYAEDTFHPYYAEIVAPKIDVYSLMLLLAELLLGPREEGDARIPETWIAETARNFANLAYVAGDEQIAKTIIDYIHGNLHTFNPKRRPSAAAFARNCELWSSRVR</sequence>
<dbReference type="PROSITE" id="PS50011">
    <property type="entry name" value="PROTEIN_KINASE_DOM"/>
    <property type="match status" value="1"/>
</dbReference>
<dbReference type="Pfam" id="PF06293">
    <property type="entry name" value="Kdo"/>
    <property type="match status" value="1"/>
</dbReference>
<dbReference type="GO" id="GO:0004672">
    <property type="term" value="F:protein kinase activity"/>
    <property type="evidence" value="ECO:0007669"/>
    <property type="project" value="InterPro"/>
</dbReference>
<comment type="caution">
    <text evidence="2">The sequence shown here is derived from an EMBL/GenBank/DDBJ whole genome shotgun (WGS) entry which is preliminary data.</text>
</comment>
<proteinExistence type="predicted"/>
<protein>
    <recommendedName>
        <fullName evidence="1">Protein kinase domain-containing protein</fullName>
    </recommendedName>
</protein>
<dbReference type="Proteomes" id="UP001190700">
    <property type="component" value="Unassembled WGS sequence"/>
</dbReference>
<organism evidence="2 3">
    <name type="scientific">Cymbomonas tetramitiformis</name>
    <dbReference type="NCBI Taxonomy" id="36881"/>
    <lineage>
        <taxon>Eukaryota</taxon>
        <taxon>Viridiplantae</taxon>
        <taxon>Chlorophyta</taxon>
        <taxon>Pyramimonadophyceae</taxon>
        <taxon>Pyramimonadales</taxon>
        <taxon>Pyramimonadaceae</taxon>
        <taxon>Cymbomonas</taxon>
    </lineage>
</organism>
<dbReference type="EMBL" id="LGRX02026367">
    <property type="protein sequence ID" value="KAK3250975.1"/>
    <property type="molecule type" value="Genomic_DNA"/>
</dbReference>
<evidence type="ECO:0000259" key="1">
    <source>
        <dbReference type="PROSITE" id="PS50011"/>
    </source>
</evidence>
<reference evidence="2 3" key="1">
    <citation type="journal article" date="2015" name="Genome Biol. Evol.">
        <title>Comparative Genomics of a Bacterivorous Green Alga Reveals Evolutionary Causalities and Consequences of Phago-Mixotrophic Mode of Nutrition.</title>
        <authorList>
            <person name="Burns J.A."/>
            <person name="Paasch A."/>
            <person name="Narechania A."/>
            <person name="Kim E."/>
        </authorList>
    </citation>
    <scope>NUCLEOTIDE SEQUENCE [LARGE SCALE GENOMIC DNA]</scope>
    <source>
        <strain evidence="2 3">PLY_AMNH</strain>
    </source>
</reference>